<accession>A0A0C9TL42</accession>
<keyword evidence="2" id="KW-1185">Reference proteome</keyword>
<dbReference type="OrthoDB" id="2674711at2759"/>
<proteinExistence type="predicted"/>
<name>A0A0C9TL42_PAXIN</name>
<dbReference type="AlphaFoldDB" id="A0A0C9TL42"/>
<dbReference type="EMBL" id="KN819380">
    <property type="protein sequence ID" value="KIJ11388.1"/>
    <property type="molecule type" value="Genomic_DNA"/>
</dbReference>
<evidence type="ECO:0000313" key="1">
    <source>
        <dbReference type="EMBL" id="KIJ11388.1"/>
    </source>
</evidence>
<gene>
    <name evidence="1" type="ORF">PAXINDRAFT_84558</name>
</gene>
<evidence type="ECO:0000313" key="2">
    <source>
        <dbReference type="Proteomes" id="UP000053647"/>
    </source>
</evidence>
<organism evidence="1 2">
    <name type="scientific">Paxillus involutus ATCC 200175</name>
    <dbReference type="NCBI Taxonomy" id="664439"/>
    <lineage>
        <taxon>Eukaryota</taxon>
        <taxon>Fungi</taxon>
        <taxon>Dikarya</taxon>
        <taxon>Basidiomycota</taxon>
        <taxon>Agaricomycotina</taxon>
        <taxon>Agaricomycetes</taxon>
        <taxon>Agaricomycetidae</taxon>
        <taxon>Boletales</taxon>
        <taxon>Paxilineae</taxon>
        <taxon>Paxillaceae</taxon>
        <taxon>Paxillus</taxon>
    </lineage>
</organism>
<reference evidence="1 2" key="1">
    <citation type="submission" date="2014-06" db="EMBL/GenBank/DDBJ databases">
        <authorList>
            <consortium name="DOE Joint Genome Institute"/>
            <person name="Kuo A."/>
            <person name="Kohler A."/>
            <person name="Nagy L.G."/>
            <person name="Floudas D."/>
            <person name="Copeland A."/>
            <person name="Barry K.W."/>
            <person name="Cichocki N."/>
            <person name="Veneault-Fourrey C."/>
            <person name="LaButti K."/>
            <person name="Lindquist E.A."/>
            <person name="Lipzen A."/>
            <person name="Lundell T."/>
            <person name="Morin E."/>
            <person name="Murat C."/>
            <person name="Sun H."/>
            <person name="Tunlid A."/>
            <person name="Henrissat B."/>
            <person name="Grigoriev I.V."/>
            <person name="Hibbett D.S."/>
            <person name="Martin F."/>
            <person name="Nordberg H.P."/>
            <person name="Cantor M.N."/>
            <person name="Hua S.X."/>
        </authorList>
    </citation>
    <scope>NUCLEOTIDE SEQUENCE [LARGE SCALE GENOMIC DNA]</scope>
    <source>
        <strain evidence="1 2">ATCC 200175</strain>
    </source>
</reference>
<dbReference type="HOGENOM" id="CLU_146165_0_0_1"/>
<dbReference type="Proteomes" id="UP000053647">
    <property type="component" value="Unassembled WGS sequence"/>
</dbReference>
<protein>
    <recommendedName>
        <fullName evidence="3">Reverse transcriptase zinc-binding domain-containing protein</fullName>
    </recommendedName>
</protein>
<reference evidence="2" key="2">
    <citation type="submission" date="2015-01" db="EMBL/GenBank/DDBJ databases">
        <title>Evolutionary Origins and Diversification of the Mycorrhizal Mutualists.</title>
        <authorList>
            <consortium name="DOE Joint Genome Institute"/>
            <consortium name="Mycorrhizal Genomics Consortium"/>
            <person name="Kohler A."/>
            <person name="Kuo A."/>
            <person name="Nagy L.G."/>
            <person name="Floudas D."/>
            <person name="Copeland A."/>
            <person name="Barry K.W."/>
            <person name="Cichocki N."/>
            <person name="Veneault-Fourrey C."/>
            <person name="LaButti K."/>
            <person name="Lindquist E.A."/>
            <person name="Lipzen A."/>
            <person name="Lundell T."/>
            <person name="Morin E."/>
            <person name="Murat C."/>
            <person name="Riley R."/>
            <person name="Ohm R."/>
            <person name="Sun H."/>
            <person name="Tunlid A."/>
            <person name="Henrissat B."/>
            <person name="Grigoriev I.V."/>
            <person name="Hibbett D.S."/>
            <person name="Martin F."/>
        </authorList>
    </citation>
    <scope>NUCLEOTIDE SEQUENCE [LARGE SCALE GENOMIC DNA]</scope>
    <source>
        <strain evidence="2">ATCC 200175</strain>
    </source>
</reference>
<sequence>MKHVALNTHLHHLTKSDTPHCLHCLGIKEDVDHFILACPQYAREHHMLRRKLRHQAFHLPYLLNEKAVTTLIDYVHSTGQLKSTFGEVPNLTL</sequence>
<evidence type="ECO:0008006" key="3">
    <source>
        <dbReference type="Google" id="ProtNLM"/>
    </source>
</evidence>